<name>A0A8S3GE83_9BILA</name>
<feature type="compositionally biased region" description="Polar residues" evidence="1">
    <location>
        <begin position="113"/>
        <end position="158"/>
    </location>
</feature>
<reference evidence="2" key="1">
    <citation type="submission" date="2021-02" db="EMBL/GenBank/DDBJ databases">
        <authorList>
            <person name="Nowell W R."/>
        </authorList>
    </citation>
    <scope>NUCLEOTIDE SEQUENCE</scope>
</reference>
<evidence type="ECO:0000256" key="1">
    <source>
        <dbReference type="SAM" id="MobiDB-lite"/>
    </source>
</evidence>
<evidence type="ECO:0000313" key="3">
    <source>
        <dbReference type="Proteomes" id="UP000681967"/>
    </source>
</evidence>
<sequence>RTYSGNYLTTIRPSDSKDSSASTASESIIFSDDDVQSYLQGRSNLSSIQEAQIQAYLAKQTSSNGSVFSRYFTSTGKPTPHDESWIVPDRLTNISLRDPQGSLHPGSLPKIDFNSTSRRVTPSKSISQNLSSMKPFTNSPTTILQRPWQSTGNQTHDL</sequence>
<feature type="compositionally biased region" description="Polar residues" evidence="1">
    <location>
        <begin position="1"/>
        <end position="13"/>
    </location>
</feature>
<organism evidence="2 3">
    <name type="scientific">Rotaria magnacalcarata</name>
    <dbReference type="NCBI Taxonomy" id="392030"/>
    <lineage>
        <taxon>Eukaryota</taxon>
        <taxon>Metazoa</taxon>
        <taxon>Spiralia</taxon>
        <taxon>Gnathifera</taxon>
        <taxon>Rotifera</taxon>
        <taxon>Eurotatoria</taxon>
        <taxon>Bdelloidea</taxon>
        <taxon>Philodinida</taxon>
        <taxon>Philodinidae</taxon>
        <taxon>Rotaria</taxon>
    </lineage>
</organism>
<feature type="non-terminal residue" evidence="2">
    <location>
        <position position="158"/>
    </location>
</feature>
<accession>A0A8S3GE83</accession>
<protein>
    <submittedName>
        <fullName evidence="2">Uncharacterized protein</fullName>
    </submittedName>
</protein>
<feature type="region of interest" description="Disordered" evidence="1">
    <location>
        <begin position="97"/>
        <end position="158"/>
    </location>
</feature>
<dbReference type="EMBL" id="CAJOBH010264254">
    <property type="protein sequence ID" value="CAF5159352.1"/>
    <property type="molecule type" value="Genomic_DNA"/>
</dbReference>
<dbReference type="AlphaFoldDB" id="A0A8S3GE83"/>
<comment type="caution">
    <text evidence="2">The sequence shown here is derived from an EMBL/GenBank/DDBJ whole genome shotgun (WGS) entry which is preliminary data.</text>
</comment>
<feature type="region of interest" description="Disordered" evidence="1">
    <location>
        <begin position="1"/>
        <end position="24"/>
    </location>
</feature>
<proteinExistence type="predicted"/>
<feature type="non-terminal residue" evidence="2">
    <location>
        <position position="1"/>
    </location>
</feature>
<dbReference type="Proteomes" id="UP000681967">
    <property type="component" value="Unassembled WGS sequence"/>
</dbReference>
<evidence type="ECO:0000313" key="2">
    <source>
        <dbReference type="EMBL" id="CAF5159352.1"/>
    </source>
</evidence>
<gene>
    <name evidence="2" type="ORF">BYL167_LOCUS74138</name>
</gene>